<evidence type="ECO:0000256" key="10">
    <source>
        <dbReference type="ARBA" id="ARBA00023160"/>
    </source>
</evidence>
<dbReference type="STRING" id="48709.A0A1D2M7W4"/>
<dbReference type="InterPro" id="IPR036291">
    <property type="entry name" value="NAD(P)-bd_dom_sf"/>
</dbReference>
<dbReference type="PANTHER" id="PTHR24317">
    <property type="entry name" value="PEROXISOMAL TRANS-2-ENOYL-COA REDUCTASE"/>
    <property type="match status" value="1"/>
</dbReference>
<comment type="subcellular location">
    <subcellularLocation>
        <location evidence="1">Peroxisome</location>
    </subcellularLocation>
</comment>
<dbReference type="EMBL" id="LJIJ01002971">
    <property type="protein sequence ID" value="ODM89021.1"/>
    <property type="molecule type" value="Genomic_DNA"/>
</dbReference>
<evidence type="ECO:0000313" key="22">
    <source>
        <dbReference type="Proteomes" id="UP000094527"/>
    </source>
</evidence>
<reference evidence="21 22" key="1">
    <citation type="journal article" date="2016" name="Genome Biol. Evol.">
        <title>Gene Family Evolution Reflects Adaptation to Soil Environmental Stressors in the Genome of the Collembolan Orchesella cincta.</title>
        <authorList>
            <person name="Faddeeva-Vakhrusheva A."/>
            <person name="Derks M.F."/>
            <person name="Anvar S.Y."/>
            <person name="Agamennone V."/>
            <person name="Suring W."/>
            <person name="Smit S."/>
            <person name="van Straalen N.M."/>
            <person name="Roelofs D."/>
        </authorList>
    </citation>
    <scope>NUCLEOTIDE SEQUENCE [LARGE SCALE GENOMIC DNA]</scope>
    <source>
        <tissue evidence="21">Mixed pool</tissue>
    </source>
</reference>
<comment type="function">
    <text evidence="11">Participates in chain elongation of fatty acids. Catalyzes the reduction of trans-2-enoyl-CoAs of varying chain lengths from 6:1 to 16:1, having maximum activity with 10:1 CoA. Has no 2,4-dienoyl-CoA reductase activity.</text>
</comment>
<dbReference type="GO" id="GO:0019166">
    <property type="term" value="F:trans-2-enoyl-CoA reductase (NADPH) activity"/>
    <property type="evidence" value="ECO:0007669"/>
    <property type="project" value="UniProtKB-EC"/>
</dbReference>
<dbReference type="OrthoDB" id="417891at2759"/>
<keyword evidence="7" id="KW-0560">Oxidoreductase</keyword>
<evidence type="ECO:0000256" key="16">
    <source>
        <dbReference type="ARBA" id="ARBA00048686"/>
    </source>
</evidence>
<dbReference type="Proteomes" id="UP000094527">
    <property type="component" value="Unassembled WGS sequence"/>
</dbReference>
<evidence type="ECO:0000256" key="2">
    <source>
        <dbReference type="ARBA" id="ARBA00005189"/>
    </source>
</evidence>
<keyword evidence="6" id="KW-0521">NADP</keyword>
<evidence type="ECO:0000256" key="6">
    <source>
        <dbReference type="ARBA" id="ARBA00022857"/>
    </source>
</evidence>
<dbReference type="AlphaFoldDB" id="A0A1D2M7W4"/>
<comment type="catalytic activity">
    <reaction evidence="18">
        <text>a (2E)-enoyl-CoA + NADPH + H(+) = a 2,3-saturated acyl-CoA + NADP(+)</text>
        <dbReference type="Rhea" id="RHEA:33763"/>
        <dbReference type="ChEBI" id="CHEBI:15378"/>
        <dbReference type="ChEBI" id="CHEBI:57783"/>
        <dbReference type="ChEBI" id="CHEBI:58349"/>
        <dbReference type="ChEBI" id="CHEBI:58856"/>
        <dbReference type="ChEBI" id="CHEBI:65111"/>
        <dbReference type="EC" id="1.3.1.38"/>
    </reaction>
    <physiologicalReaction direction="left-to-right" evidence="18">
        <dbReference type="Rhea" id="RHEA:33764"/>
    </physiologicalReaction>
</comment>
<evidence type="ECO:0000256" key="17">
    <source>
        <dbReference type="ARBA" id="ARBA00049108"/>
    </source>
</evidence>
<keyword evidence="5" id="KW-0276">Fatty acid metabolism</keyword>
<comment type="pathway">
    <text evidence="2">Lipid metabolism.</text>
</comment>
<dbReference type="GO" id="GO:0006633">
    <property type="term" value="P:fatty acid biosynthetic process"/>
    <property type="evidence" value="ECO:0007669"/>
    <property type="project" value="UniProtKB-KW"/>
</dbReference>
<comment type="catalytic activity">
    <reaction evidence="20">
        <text>(2E)-octenoyl-CoA + NADPH + H(+) = octanoyl-CoA + NADP(+)</text>
        <dbReference type="Rhea" id="RHEA:44952"/>
        <dbReference type="ChEBI" id="CHEBI:15378"/>
        <dbReference type="ChEBI" id="CHEBI:57386"/>
        <dbReference type="ChEBI" id="CHEBI:57783"/>
        <dbReference type="ChEBI" id="CHEBI:58349"/>
        <dbReference type="ChEBI" id="CHEBI:62242"/>
    </reaction>
    <physiologicalReaction direction="left-to-right" evidence="20">
        <dbReference type="Rhea" id="RHEA:44953"/>
    </physiologicalReaction>
</comment>
<comment type="catalytic activity">
    <reaction evidence="16">
        <text>(2E)-tetradecenoyl-CoA + NADPH + H(+) = tetradecanoyl-CoA + NADP(+)</text>
        <dbReference type="Rhea" id="RHEA:44968"/>
        <dbReference type="ChEBI" id="CHEBI:15378"/>
        <dbReference type="ChEBI" id="CHEBI:57385"/>
        <dbReference type="ChEBI" id="CHEBI:57783"/>
        <dbReference type="ChEBI" id="CHEBI:58349"/>
        <dbReference type="ChEBI" id="CHEBI:61405"/>
    </reaction>
    <physiologicalReaction direction="left-to-right" evidence="16">
        <dbReference type="Rhea" id="RHEA:44969"/>
    </physiologicalReaction>
</comment>
<evidence type="ECO:0000256" key="20">
    <source>
        <dbReference type="ARBA" id="ARBA00049559"/>
    </source>
</evidence>
<evidence type="ECO:0000256" key="12">
    <source>
        <dbReference type="ARBA" id="ARBA00038622"/>
    </source>
</evidence>
<comment type="catalytic activity">
    <reaction evidence="17">
        <text>(2E)-hexenoyl-CoA + NADPH + H(+) = hexanoyl-CoA + NADP(+)</text>
        <dbReference type="Rhea" id="RHEA:44956"/>
        <dbReference type="ChEBI" id="CHEBI:15378"/>
        <dbReference type="ChEBI" id="CHEBI:57783"/>
        <dbReference type="ChEBI" id="CHEBI:58349"/>
        <dbReference type="ChEBI" id="CHEBI:62077"/>
        <dbReference type="ChEBI" id="CHEBI:62620"/>
    </reaction>
    <physiologicalReaction direction="left-to-right" evidence="17">
        <dbReference type="Rhea" id="RHEA:44957"/>
    </physiologicalReaction>
</comment>
<keyword evidence="10" id="KW-0275">Fatty acid biosynthesis</keyword>
<sequence length="192" mass="21420">MMREAYNQWFQENGGSIVNIIADMWRGFPMMSHTGAARAAVHNLTMTTSVEWAANGVRLLAHVYIHQAAANYSDSVNFFEAMREKLPPQRTGIPDEVSGAVCFLLSPAASFISGACLNVDCASSLYTSSPSQITKTCQSTNGYRSQQQEESLNCDVKCQCGALLRFQLTTFLLLKRINGMLRQYRRYLLKLS</sequence>
<dbReference type="EC" id="1.3.1.38" evidence="13"/>
<evidence type="ECO:0000256" key="19">
    <source>
        <dbReference type="ARBA" id="ARBA00049386"/>
    </source>
</evidence>
<evidence type="ECO:0000256" key="7">
    <source>
        <dbReference type="ARBA" id="ARBA00023002"/>
    </source>
</evidence>
<evidence type="ECO:0000256" key="3">
    <source>
        <dbReference type="ARBA" id="ARBA00022516"/>
    </source>
</evidence>
<comment type="catalytic activity">
    <reaction evidence="19">
        <text>(2E)-decenoyl-CoA + NADPH + H(+) = decanoyl-CoA + NADP(+)</text>
        <dbReference type="Rhea" id="RHEA:44960"/>
        <dbReference type="ChEBI" id="CHEBI:15378"/>
        <dbReference type="ChEBI" id="CHEBI:57783"/>
        <dbReference type="ChEBI" id="CHEBI:58349"/>
        <dbReference type="ChEBI" id="CHEBI:61406"/>
        <dbReference type="ChEBI" id="CHEBI:61430"/>
    </reaction>
    <physiologicalReaction direction="left-to-right" evidence="19">
        <dbReference type="Rhea" id="RHEA:44961"/>
    </physiologicalReaction>
</comment>
<accession>A0A1D2M7W4</accession>
<evidence type="ECO:0000256" key="18">
    <source>
        <dbReference type="ARBA" id="ARBA00049251"/>
    </source>
</evidence>
<comment type="subunit">
    <text evidence="12">Interacts with PEX5, probably required to target it into peroxisomes.</text>
</comment>
<gene>
    <name evidence="21" type="ORF">Ocin01_17661</name>
</gene>
<keyword evidence="4" id="KW-0597">Phosphoprotein</keyword>
<dbReference type="PRINTS" id="PR00081">
    <property type="entry name" value="GDHRDH"/>
</dbReference>
<evidence type="ECO:0000256" key="15">
    <source>
        <dbReference type="ARBA" id="ARBA00047570"/>
    </source>
</evidence>
<evidence type="ECO:0000256" key="11">
    <source>
        <dbReference type="ARBA" id="ARBA00037124"/>
    </source>
</evidence>
<dbReference type="GO" id="GO:0033306">
    <property type="term" value="P:phytol metabolic process"/>
    <property type="evidence" value="ECO:0007669"/>
    <property type="project" value="TreeGrafter"/>
</dbReference>
<evidence type="ECO:0000256" key="8">
    <source>
        <dbReference type="ARBA" id="ARBA00023098"/>
    </source>
</evidence>
<comment type="catalytic activity">
    <reaction evidence="15">
        <text>(2E)-dodecenoyl-CoA + NADPH + H(+) = dodecanoyl-CoA + NADP(+)</text>
        <dbReference type="Rhea" id="RHEA:44964"/>
        <dbReference type="ChEBI" id="CHEBI:15378"/>
        <dbReference type="ChEBI" id="CHEBI:57330"/>
        <dbReference type="ChEBI" id="CHEBI:57375"/>
        <dbReference type="ChEBI" id="CHEBI:57783"/>
        <dbReference type="ChEBI" id="CHEBI:58349"/>
    </reaction>
    <physiologicalReaction direction="left-to-right" evidence="15">
        <dbReference type="Rhea" id="RHEA:44965"/>
    </physiologicalReaction>
</comment>
<dbReference type="PANTHER" id="PTHR24317:SF7">
    <property type="entry name" value="PEROXISOMAL TRANS-2-ENOYL-COA REDUCTASE"/>
    <property type="match status" value="1"/>
</dbReference>
<evidence type="ECO:0000313" key="21">
    <source>
        <dbReference type="EMBL" id="ODM89021.1"/>
    </source>
</evidence>
<dbReference type="InterPro" id="IPR052388">
    <property type="entry name" value="Peroxisomal_t2-enoyl-CoA_red"/>
</dbReference>
<protein>
    <recommendedName>
        <fullName evidence="14">Peroxisomal trans-2-enoyl-CoA reductase</fullName>
        <ecNumber evidence="13">1.3.1.38</ecNumber>
    </recommendedName>
</protein>
<dbReference type="Pfam" id="PF13561">
    <property type="entry name" value="adh_short_C2"/>
    <property type="match status" value="1"/>
</dbReference>
<comment type="caution">
    <text evidence="21">The sequence shown here is derived from an EMBL/GenBank/DDBJ whole genome shotgun (WGS) entry which is preliminary data.</text>
</comment>
<name>A0A1D2M7W4_ORCCI</name>
<evidence type="ECO:0000256" key="14">
    <source>
        <dbReference type="ARBA" id="ARBA00041063"/>
    </source>
</evidence>
<evidence type="ECO:0000256" key="5">
    <source>
        <dbReference type="ARBA" id="ARBA00022832"/>
    </source>
</evidence>
<evidence type="ECO:0000256" key="9">
    <source>
        <dbReference type="ARBA" id="ARBA00023140"/>
    </source>
</evidence>
<dbReference type="GO" id="GO:0005777">
    <property type="term" value="C:peroxisome"/>
    <property type="evidence" value="ECO:0007669"/>
    <property type="project" value="UniProtKB-SubCell"/>
</dbReference>
<dbReference type="Gene3D" id="3.40.50.720">
    <property type="entry name" value="NAD(P)-binding Rossmann-like Domain"/>
    <property type="match status" value="1"/>
</dbReference>
<keyword evidence="3" id="KW-0444">Lipid biosynthesis</keyword>
<keyword evidence="22" id="KW-1185">Reference proteome</keyword>
<organism evidence="21 22">
    <name type="scientific">Orchesella cincta</name>
    <name type="common">Springtail</name>
    <name type="synonym">Podura cincta</name>
    <dbReference type="NCBI Taxonomy" id="48709"/>
    <lineage>
        <taxon>Eukaryota</taxon>
        <taxon>Metazoa</taxon>
        <taxon>Ecdysozoa</taxon>
        <taxon>Arthropoda</taxon>
        <taxon>Hexapoda</taxon>
        <taxon>Collembola</taxon>
        <taxon>Entomobryomorpha</taxon>
        <taxon>Entomobryoidea</taxon>
        <taxon>Orchesellidae</taxon>
        <taxon>Orchesellinae</taxon>
        <taxon>Orchesella</taxon>
    </lineage>
</organism>
<evidence type="ECO:0000256" key="1">
    <source>
        <dbReference type="ARBA" id="ARBA00004275"/>
    </source>
</evidence>
<keyword evidence="8" id="KW-0443">Lipid metabolism</keyword>
<evidence type="ECO:0000256" key="13">
    <source>
        <dbReference type="ARBA" id="ARBA00038849"/>
    </source>
</evidence>
<dbReference type="InterPro" id="IPR002347">
    <property type="entry name" value="SDR_fam"/>
</dbReference>
<proteinExistence type="predicted"/>
<evidence type="ECO:0000256" key="4">
    <source>
        <dbReference type="ARBA" id="ARBA00022553"/>
    </source>
</evidence>
<keyword evidence="9" id="KW-0576">Peroxisome</keyword>
<dbReference type="SUPFAM" id="SSF51735">
    <property type="entry name" value="NAD(P)-binding Rossmann-fold domains"/>
    <property type="match status" value="1"/>
</dbReference>